<proteinExistence type="predicted"/>
<sequence length="68" mass="7749">MTPLDIKNIDTNSAKIALGLTNDRFNGMDDETKRKAVRGEYIKTLLIQSLYSDRLDELLKMLSKSDTE</sequence>
<dbReference type="EMBL" id="MN739357">
    <property type="protein sequence ID" value="QHT00691.1"/>
    <property type="molecule type" value="Genomic_DNA"/>
</dbReference>
<protein>
    <submittedName>
        <fullName evidence="1">Uncharacterized protein</fullName>
    </submittedName>
</protein>
<organism evidence="1">
    <name type="scientific">viral metagenome</name>
    <dbReference type="NCBI Taxonomy" id="1070528"/>
    <lineage>
        <taxon>unclassified sequences</taxon>
        <taxon>metagenomes</taxon>
        <taxon>organismal metagenomes</taxon>
    </lineage>
</organism>
<name>A0A6C0C8C4_9ZZZZ</name>
<reference evidence="1" key="1">
    <citation type="journal article" date="2020" name="Nature">
        <title>Giant virus diversity and host interactions through global metagenomics.</title>
        <authorList>
            <person name="Schulz F."/>
            <person name="Roux S."/>
            <person name="Paez-Espino D."/>
            <person name="Jungbluth S."/>
            <person name="Walsh D.A."/>
            <person name="Denef V.J."/>
            <person name="McMahon K.D."/>
            <person name="Konstantinidis K.T."/>
            <person name="Eloe-Fadrosh E.A."/>
            <person name="Kyrpides N.C."/>
            <person name="Woyke T."/>
        </authorList>
    </citation>
    <scope>NUCLEOTIDE SEQUENCE</scope>
    <source>
        <strain evidence="1">GVMAG-M-3300020192-26</strain>
    </source>
</reference>
<evidence type="ECO:0000313" key="1">
    <source>
        <dbReference type="EMBL" id="QHT00691.1"/>
    </source>
</evidence>
<accession>A0A6C0C8C4</accession>
<dbReference type="AlphaFoldDB" id="A0A6C0C8C4"/>